<accession>A0A1I5CYC9</accession>
<evidence type="ECO:0000313" key="1">
    <source>
        <dbReference type="EMBL" id="SFN91995.1"/>
    </source>
</evidence>
<name>A0A1I5CYC9_9BACT</name>
<proteinExistence type="predicted"/>
<gene>
    <name evidence="1" type="ORF">SAMN04488519_102445</name>
</gene>
<dbReference type="Proteomes" id="UP000199564">
    <property type="component" value="Unassembled WGS sequence"/>
</dbReference>
<evidence type="ECO:0000313" key="2">
    <source>
        <dbReference type="Proteomes" id="UP000199564"/>
    </source>
</evidence>
<dbReference type="EMBL" id="FOVW01000002">
    <property type="protein sequence ID" value="SFN91995.1"/>
    <property type="molecule type" value="Genomic_DNA"/>
</dbReference>
<organism evidence="1 2">
    <name type="scientific">Algoriphagus ornithinivorans</name>
    <dbReference type="NCBI Taxonomy" id="226506"/>
    <lineage>
        <taxon>Bacteria</taxon>
        <taxon>Pseudomonadati</taxon>
        <taxon>Bacteroidota</taxon>
        <taxon>Cytophagia</taxon>
        <taxon>Cytophagales</taxon>
        <taxon>Cyclobacteriaceae</taxon>
        <taxon>Algoriphagus</taxon>
    </lineage>
</organism>
<reference evidence="2" key="1">
    <citation type="submission" date="2016-10" db="EMBL/GenBank/DDBJ databases">
        <authorList>
            <person name="Varghese N."/>
            <person name="Submissions S."/>
        </authorList>
    </citation>
    <scope>NUCLEOTIDE SEQUENCE [LARGE SCALE GENOMIC DNA]</scope>
    <source>
        <strain evidence="2">DSM 15282</strain>
    </source>
</reference>
<keyword evidence="2" id="KW-1185">Reference proteome</keyword>
<dbReference type="AlphaFoldDB" id="A0A1I5CYC9"/>
<protein>
    <submittedName>
        <fullName evidence="1">Uncharacterized protein</fullName>
    </submittedName>
</protein>
<sequence length="39" mass="4482">MGSIKKSFSVLNGKYIPPMETETLFMKILKNKILLIIKI</sequence>